<evidence type="ECO:0000313" key="2">
    <source>
        <dbReference type="EMBL" id="QUE52570.1"/>
    </source>
</evidence>
<keyword evidence="1" id="KW-0812">Transmembrane</keyword>
<keyword evidence="1" id="KW-0472">Membrane</keyword>
<organism evidence="2 3">
    <name type="scientific">Luteolibacter ambystomatis</name>
    <dbReference type="NCBI Taxonomy" id="2824561"/>
    <lineage>
        <taxon>Bacteria</taxon>
        <taxon>Pseudomonadati</taxon>
        <taxon>Verrucomicrobiota</taxon>
        <taxon>Verrucomicrobiia</taxon>
        <taxon>Verrucomicrobiales</taxon>
        <taxon>Verrucomicrobiaceae</taxon>
        <taxon>Luteolibacter</taxon>
    </lineage>
</organism>
<feature type="transmembrane region" description="Helical" evidence="1">
    <location>
        <begin position="24"/>
        <end position="46"/>
    </location>
</feature>
<gene>
    <name evidence="2" type="ORF">KBB96_06660</name>
</gene>
<evidence type="ECO:0000313" key="3">
    <source>
        <dbReference type="Proteomes" id="UP000676169"/>
    </source>
</evidence>
<dbReference type="KEGG" id="lamb:KBB96_06660"/>
<proteinExistence type="predicted"/>
<name>A0A975PGH1_9BACT</name>
<protein>
    <submittedName>
        <fullName evidence="2">DUF485 domain-containing protein</fullName>
    </submittedName>
</protein>
<accession>A0A975PGH1</accession>
<dbReference type="Pfam" id="PF04341">
    <property type="entry name" value="DUF485"/>
    <property type="match status" value="1"/>
</dbReference>
<sequence>MPDHNDFIHSEEFLRQLMRRQLRLSVACAATFGGGLLALPLFNYFAPDLMATRVGGFTLSWLILGILFFPFVWVISYTFIRRSLSLEKQEAEDALKHNREA</sequence>
<dbReference type="EMBL" id="CP073100">
    <property type="protein sequence ID" value="QUE52570.1"/>
    <property type="molecule type" value="Genomic_DNA"/>
</dbReference>
<dbReference type="AlphaFoldDB" id="A0A975PGH1"/>
<dbReference type="RefSeq" id="WP_211633792.1">
    <property type="nucleotide sequence ID" value="NZ_CP073100.1"/>
</dbReference>
<evidence type="ECO:0000256" key="1">
    <source>
        <dbReference type="SAM" id="Phobius"/>
    </source>
</evidence>
<dbReference type="Proteomes" id="UP000676169">
    <property type="component" value="Chromosome"/>
</dbReference>
<feature type="transmembrane region" description="Helical" evidence="1">
    <location>
        <begin position="58"/>
        <end position="80"/>
    </location>
</feature>
<reference evidence="2" key="1">
    <citation type="submission" date="2021-04" db="EMBL/GenBank/DDBJ databases">
        <title>Luteolibacter sp. 32A isolated from the skin of an Anderson's salamander (Ambystoma andersonii).</title>
        <authorList>
            <person name="Spergser J."/>
            <person name="Busse H.-J."/>
        </authorList>
    </citation>
    <scope>NUCLEOTIDE SEQUENCE</scope>
    <source>
        <strain evidence="2">32A</strain>
    </source>
</reference>
<keyword evidence="1" id="KW-1133">Transmembrane helix</keyword>
<keyword evidence="3" id="KW-1185">Reference proteome</keyword>
<dbReference type="InterPro" id="IPR007436">
    <property type="entry name" value="DUF485"/>
</dbReference>